<feature type="compositionally biased region" description="Polar residues" evidence="1">
    <location>
        <begin position="1"/>
        <end position="15"/>
    </location>
</feature>
<dbReference type="AlphaFoldDB" id="A0AAD4XNJ9"/>
<sequence>MAALRSSANLRTTANLDREGNPAAGSESHVQFSNPLPPRLSISKPSWVVKTESNVWREKFKKPNPPCVICDGTGRVDCFQCQGKGRTNCANLAMLPKGEWPKWCKTCGGSGLAHCSRCLGSGEFRDVMGFHFALDSAQDPNMNRHVVKNLHEQQAVNPVQAII</sequence>
<dbReference type="SUPFAM" id="SSF57938">
    <property type="entry name" value="DnaJ/Hsp40 cysteine-rich domain"/>
    <property type="match status" value="1"/>
</dbReference>
<feature type="region of interest" description="Disordered" evidence="1">
    <location>
        <begin position="1"/>
        <end position="37"/>
    </location>
</feature>
<evidence type="ECO:0000313" key="3">
    <source>
        <dbReference type="Proteomes" id="UP001202328"/>
    </source>
</evidence>
<gene>
    <name evidence="2" type="ORF">MKW98_024334</name>
</gene>
<proteinExistence type="predicted"/>
<keyword evidence="3" id="KW-1185">Reference proteome</keyword>
<dbReference type="EMBL" id="JAJJMB010007708">
    <property type="protein sequence ID" value="KAI3928733.1"/>
    <property type="molecule type" value="Genomic_DNA"/>
</dbReference>
<dbReference type="InterPro" id="IPR036410">
    <property type="entry name" value="HSP_DnaJ_Cys-rich_dom_sf"/>
</dbReference>
<dbReference type="PANTHER" id="PTHR15852:SF54">
    <property type="entry name" value="PROTEIN SSUH2 HOMOLOG"/>
    <property type="match status" value="1"/>
</dbReference>
<reference evidence="2" key="1">
    <citation type="submission" date="2022-04" db="EMBL/GenBank/DDBJ databases">
        <title>A functionally conserved STORR gene fusion in Papaver species that diverged 16.8 million years ago.</title>
        <authorList>
            <person name="Catania T."/>
        </authorList>
    </citation>
    <scope>NUCLEOTIDE SEQUENCE</scope>
    <source>
        <strain evidence="2">S-188037</strain>
    </source>
</reference>
<evidence type="ECO:0000313" key="2">
    <source>
        <dbReference type="EMBL" id="KAI3928733.1"/>
    </source>
</evidence>
<accession>A0AAD4XNJ9</accession>
<dbReference type="PANTHER" id="PTHR15852">
    <property type="entry name" value="PLASTID TRANSCRIPTIONALLY ACTIVE PROTEIN"/>
    <property type="match status" value="1"/>
</dbReference>
<name>A0AAD4XNJ9_9MAGN</name>
<evidence type="ECO:0000256" key="1">
    <source>
        <dbReference type="SAM" id="MobiDB-lite"/>
    </source>
</evidence>
<organism evidence="2 3">
    <name type="scientific">Papaver atlanticum</name>
    <dbReference type="NCBI Taxonomy" id="357466"/>
    <lineage>
        <taxon>Eukaryota</taxon>
        <taxon>Viridiplantae</taxon>
        <taxon>Streptophyta</taxon>
        <taxon>Embryophyta</taxon>
        <taxon>Tracheophyta</taxon>
        <taxon>Spermatophyta</taxon>
        <taxon>Magnoliopsida</taxon>
        <taxon>Ranunculales</taxon>
        <taxon>Papaveraceae</taxon>
        <taxon>Papaveroideae</taxon>
        <taxon>Papaver</taxon>
    </lineage>
</organism>
<comment type="caution">
    <text evidence="2">The sequence shown here is derived from an EMBL/GenBank/DDBJ whole genome shotgun (WGS) entry which is preliminary data.</text>
</comment>
<protein>
    <submittedName>
        <fullName evidence="2">Uncharacterized protein</fullName>
    </submittedName>
</protein>
<dbReference type="Proteomes" id="UP001202328">
    <property type="component" value="Unassembled WGS sequence"/>
</dbReference>